<evidence type="ECO:0000313" key="1">
    <source>
        <dbReference type="EMBL" id="GAG86096.1"/>
    </source>
</evidence>
<reference evidence="1" key="1">
    <citation type="journal article" date="2014" name="Front. Microbiol.">
        <title>High frequency of phylogenetically diverse reductive dehalogenase-homologous genes in deep subseafloor sedimentary metagenomes.</title>
        <authorList>
            <person name="Kawai M."/>
            <person name="Futagami T."/>
            <person name="Toyoda A."/>
            <person name="Takaki Y."/>
            <person name="Nishi S."/>
            <person name="Hori S."/>
            <person name="Arai W."/>
            <person name="Tsubouchi T."/>
            <person name="Morono Y."/>
            <person name="Uchiyama I."/>
            <person name="Ito T."/>
            <person name="Fujiyama A."/>
            <person name="Inagaki F."/>
            <person name="Takami H."/>
        </authorList>
    </citation>
    <scope>NUCLEOTIDE SEQUENCE</scope>
    <source>
        <strain evidence="1">Expedition CK06-06</strain>
    </source>
</reference>
<protein>
    <submittedName>
        <fullName evidence="1">Uncharacterized protein</fullName>
    </submittedName>
</protein>
<gene>
    <name evidence="1" type="ORF">S01H4_28520</name>
</gene>
<proteinExistence type="predicted"/>
<dbReference type="AlphaFoldDB" id="X1CPC6"/>
<organism evidence="1">
    <name type="scientific">marine sediment metagenome</name>
    <dbReference type="NCBI Taxonomy" id="412755"/>
    <lineage>
        <taxon>unclassified sequences</taxon>
        <taxon>metagenomes</taxon>
        <taxon>ecological metagenomes</taxon>
    </lineage>
</organism>
<dbReference type="EMBL" id="BART01014206">
    <property type="protein sequence ID" value="GAG86096.1"/>
    <property type="molecule type" value="Genomic_DNA"/>
</dbReference>
<name>X1CPC6_9ZZZZ</name>
<sequence>MAQVLISINYNYKIINQKLNYIMERDQQLTRDLKEYCKKIGVDVVGF</sequence>
<feature type="non-terminal residue" evidence="1">
    <location>
        <position position="47"/>
    </location>
</feature>
<accession>X1CPC6</accession>
<comment type="caution">
    <text evidence="1">The sequence shown here is derived from an EMBL/GenBank/DDBJ whole genome shotgun (WGS) entry which is preliminary data.</text>
</comment>